<evidence type="ECO:0000256" key="4">
    <source>
        <dbReference type="ARBA" id="ARBA00022475"/>
    </source>
</evidence>
<keyword evidence="5 8" id="KW-0812">Transmembrane</keyword>
<dbReference type="EMBL" id="BMZI01000005">
    <property type="protein sequence ID" value="GHB23820.1"/>
    <property type="molecule type" value="Genomic_DNA"/>
</dbReference>
<dbReference type="CDD" id="cd06261">
    <property type="entry name" value="TM_PBP2"/>
    <property type="match status" value="1"/>
</dbReference>
<dbReference type="InterPro" id="IPR035906">
    <property type="entry name" value="MetI-like_sf"/>
</dbReference>
<evidence type="ECO:0000256" key="6">
    <source>
        <dbReference type="ARBA" id="ARBA00022989"/>
    </source>
</evidence>
<dbReference type="InterPro" id="IPR000515">
    <property type="entry name" value="MetI-like"/>
</dbReference>
<comment type="subcellular location">
    <subcellularLocation>
        <location evidence="1">Cell membrane</location>
        <topology evidence="1">Multi-pass membrane protein</topology>
    </subcellularLocation>
</comment>
<evidence type="ECO:0000256" key="8">
    <source>
        <dbReference type="SAM" id="Phobius"/>
    </source>
</evidence>
<sequence>MSEMTLESRMAGRSRPSVRSRSLAWIPFWLTGPAAVFFLVLLGMPLLMTLVLSFYTFDYTAGISETLTLSNYTDVLFDGYFHEIFLRTYEISLITTLCCVVLGAPEAYIIYRMRRPWRSICLLITLGPLLISVVVRTLGWVLLIGGNGLLSQFMQALGLAGTRGFSLMYTQTGVVIAMVHVLVPFMVISVWASLRKVDLSTGDAALSLGAKPFTVLRRVIFPQVLPGVLSGSLIIFALTASYFATPSIIGGRRLKVVATSVYDEYLSTMNWPLGASISIVLLVLNVVIVMSYSRWVERRFRRTLGEG</sequence>
<comment type="caution">
    <text evidence="10">The sequence shown here is derived from an EMBL/GenBank/DDBJ whole genome shotgun (WGS) entry which is preliminary data.</text>
</comment>
<dbReference type="RefSeq" id="WP_229809076.1">
    <property type="nucleotide sequence ID" value="NZ_BMZI01000005.1"/>
</dbReference>
<evidence type="ECO:0000256" key="1">
    <source>
        <dbReference type="ARBA" id="ARBA00004651"/>
    </source>
</evidence>
<evidence type="ECO:0000259" key="9">
    <source>
        <dbReference type="PROSITE" id="PS50928"/>
    </source>
</evidence>
<feature type="transmembrane region" description="Helical" evidence="8">
    <location>
        <begin position="123"/>
        <end position="146"/>
    </location>
</feature>
<proteinExistence type="inferred from homology"/>
<feature type="transmembrane region" description="Helical" evidence="8">
    <location>
        <begin position="224"/>
        <end position="249"/>
    </location>
</feature>
<evidence type="ECO:0000313" key="10">
    <source>
        <dbReference type="EMBL" id="GHB23820.1"/>
    </source>
</evidence>
<keyword evidence="7 8" id="KW-0472">Membrane</keyword>
<keyword evidence="4" id="KW-1003">Cell membrane</keyword>
<evidence type="ECO:0000256" key="7">
    <source>
        <dbReference type="ARBA" id="ARBA00023136"/>
    </source>
</evidence>
<keyword evidence="11" id="KW-1185">Reference proteome</keyword>
<gene>
    <name evidence="10" type="ORF">GCM10009038_23480</name>
</gene>
<reference evidence="11" key="1">
    <citation type="journal article" date="2019" name="Int. J. Syst. Evol. Microbiol.">
        <title>The Global Catalogue of Microorganisms (GCM) 10K type strain sequencing project: providing services to taxonomists for standard genome sequencing and annotation.</title>
        <authorList>
            <consortium name="The Broad Institute Genomics Platform"/>
            <consortium name="The Broad Institute Genome Sequencing Center for Infectious Disease"/>
            <person name="Wu L."/>
            <person name="Ma J."/>
        </authorList>
    </citation>
    <scope>NUCLEOTIDE SEQUENCE [LARGE SCALE GENOMIC DNA]</scope>
    <source>
        <strain evidence="11">KCTC 32998</strain>
    </source>
</reference>
<feature type="transmembrane region" description="Helical" evidence="8">
    <location>
        <begin position="269"/>
        <end position="292"/>
    </location>
</feature>
<dbReference type="Proteomes" id="UP000646745">
    <property type="component" value="Unassembled WGS sequence"/>
</dbReference>
<dbReference type="PANTHER" id="PTHR42929">
    <property type="entry name" value="INNER MEMBRANE ABC TRANSPORTER PERMEASE PROTEIN YDCU-RELATED-RELATED"/>
    <property type="match status" value="1"/>
</dbReference>
<feature type="transmembrane region" description="Helical" evidence="8">
    <location>
        <begin position="166"/>
        <end position="192"/>
    </location>
</feature>
<dbReference type="Gene3D" id="1.10.3720.10">
    <property type="entry name" value="MetI-like"/>
    <property type="match status" value="1"/>
</dbReference>
<comment type="similarity">
    <text evidence="2">Belongs to the binding-protein-dependent transport system permease family. CysTW subfamily.</text>
</comment>
<dbReference type="SUPFAM" id="SSF161098">
    <property type="entry name" value="MetI-like"/>
    <property type="match status" value="1"/>
</dbReference>
<feature type="transmembrane region" description="Helical" evidence="8">
    <location>
        <begin position="23"/>
        <end position="48"/>
    </location>
</feature>
<evidence type="ECO:0000256" key="2">
    <source>
        <dbReference type="ARBA" id="ARBA00007069"/>
    </source>
</evidence>
<dbReference type="PROSITE" id="PS50928">
    <property type="entry name" value="ABC_TM1"/>
    <property type="match status" value="1"/>
</dbReference>
<evidence type="ECO:0000256" key="3">
    <source>
        <dbReference type="ARBA" id="ARBA00022448"/>
    </source>
</evidence>
<accession>A0ABQ3E2K4</accession>
<dbReference type="PANTHER" id="PTHR42929:SF5">
    <property type="entry name" value="ABC TRANSPORTER PERMEASE PROTEIN"/>
    <property type="match status" value="1"/>
</dbReference>
<feature type="transmembrane region" description="Helical" evidence="8">
    <location>
        <begin position="91"/>
        <end position="111"/>
    </location>
</feature>
<evidence type="ECO:0000256" key="5">
    <source>
        <dbReference type="ARBA" id="ARBA00022692"/>
    </source>
</evidence>
<feature type="domain" description="ABC transmembrane type-1" evidence="9">
    <location>
        <begin position="85"/>
        <end position="292"/>
    </location>
</feature>
<keyword evidence="3" id="KW-0813">Transport</keyword>
<keyword evidence="6 8" id="KW-1133">Transmembrane helix</keyword>
<organism evidence="10 11">
    <name type="scientific">Salinicola rhizosphaerae</name>
    <dbReference type="NCBI Taxonomy" id="1443141"/>
    <lineage>
        <taxon>Bacteria</taxon>
        <taxon>Pseudomonadati</taxon>
        <taxon>Pseudomonadota</taxon>
        <taxon>Gammaproteobacteria</taxon>
        <taxon>Oceanospirillales</taxon>
        <taxon>Halomonadaceae</taxon>
        <taxon>Salinicola</taxon>
    </lineage>
</organism>
<name>A0ABQ3E2K4_9GAMM</name>
<evidence type="ECO:0000313" key="11">
    <source>
        <dbReference type="Proteomes" id="UP000646745"/>
    </source>
</evidence>
<protein>
    <submittedName>
        <fullName evidence="10">ABC transporter permease</fullName>
    </submittedName>
</protein>